<gene>
    <name evidence="1" type="ORF">P5673_001093</name>
</gene>
<reference evidence="1" key="2">
    <citation type="journal article" date="2023" name="Science">
        <title>Genomic signatures of disease resistance in endangered staghorn corals.</title>
        <authorList>
            <person name="Vollmer S.V."/>
            <person name="Selwyn J.D."/>
            <person name="Despard B.A."/>
            <person name="Roesel C.L."/>
        </authorList>
    </citation>
    <scope>NUCLEOTIDE SEQUENCE</scope>
    <source>
        <strain evidence="1">K2</strain>
    </source>
</reference>
<organism evidence="1 2">
    <name type="scientific">Acropora cervicornis</name>
    <name type="common">Staghorn coral</name>
    <dbReference type="NCBI Taxonomy" id="6130"/>
    <lineage>
        <taxon>Eukaryota</taxon>
        <taxon>Metazoa</taxon>
        <taxon>Cnidaria</taxon>
        <taxon>Anthozoa</taxon>
        <taxon>Hexacorallia</taxon>
        <taxon>Scleractinia</taxon>
        <taxon>Astrocoeniina</taxon>
        <taxon>Acroporidae</taxon>
        <taxon>Acropora</taxon>
    </lineage>
</organism>
<sequence>MTTVTDTLSFNDADFDLIKKKSLKERDISSLVVTLQRDVADYSQVILDA</sequence>
<evidence type="ECO:0000313" key="2">
    <source>
        <dbReference type="Proteomes" id="UP001249851"/>
    </source>
</evidence>
<dbReference type="EMBL" id="JARQWQ010000002">
    <property type="protein sequence ID" value="KAK2573441.1"/>
    <property type="molecule type" value="Genomic_DNA"/>
</dbReference>
<accession>A0AAD9R614</accession>
<reference evidence="1" key="1">
    <citation type="journal article" date="2023" name="G3 (Bethesda)">
        <title>Whole genome assembly and annotation of the endangered Caribbean coral Acropora cervicornis.</title>
        <authorList>
            <person name="Selwyn J.D."/>
            <person name="Vollmer S.V."/>
        </authorList>
    </citation>
    <scope>NUCLEOTIDE SEQUENCE</scope>
    <source>
        <strain evidence="1">K2</strain>
    </source>
</reference>
<evidence type="ECO:0000313" key="1">
    <source>
        <dbReference type="EMBL" id="KAK2573441.1"/>
    </source>
</evidence>
<dbReference type="Proteomes" id="UP001249851">
    <property type="component" value="Unassembled WGS sequence"/>
</dbReference>
<comment type="caution">
    <text evidence="1">The sequence shown here is derived from an EMBL/GenBank/DDBJ whole genome shotgun (WGS) entry which is preliminary data.</text>
</comment>
<keyword evidence="2" id="KW-1185">Reference proteome</keyword>
<protein>
    <submittedName>
        <fullName evidence="1">Uncharacterized protein</fullName>
    </submittedName>
</protein>
<name>A0AAD9R614_ACRCE</name>
<proteinExistence type="predicted"/>
<dbReference type="AlphaFoldDB" id="A0AAD9R614"/>